<accession>A0A2K1JXL9</accession>
<evidence type="ECO:0000313" key="3">
    <source>
        <dbReference type="Proteomes" id="UP000006727"/>
    </source>
</evidence>
<dbReference type="InParanoid" id="A0A2K1JXL9"/>
<evidence type="ECO:0000313" key="2">
    <source>
        <dbReference type="EnsemblPlants" id="PAC:32901529.CDS.1"/>
    </source>
</evidence>
<dbReference type="Proteomes" id="UP000006727">
    <property type="component" value="Chromosome 10"/>
</dbReference>
<reference evidence="2" key="3">
    <citation type="submission" date="2020-12" db="UniProtKB">
        <authorList>
            <consortium name="EnsemblPlants"/>
        </authorList>
    </citation>
    <scope>IDENTIFICATION</scope>
</reference>
<dbReference type="EnsemblPlants" id="Pp3c10_3960V3.2">
    <property type="protein sequence ID" value="PAC:32901530.CDS.1"/>
    <property type="gene ID" value="Pp3c10_3960"/>
</dbReference>
<sequence length="110" mass="12393">MVDCLQLATLFVPRLPLGGWNPTVVWSSPIGIRVKKANAATSLRGQWRSRESINLWVNLENRKVDLFSCSPHGLEEHDAHGNAVFWVNAVTKLEFLALFQSLKIIRVSLI</sequence>
<protein>
    <submittedName>
        <fullName evidence="1 2">Uncharacterized protein</fullName>
    </submittedName>
</protein>
<proteinExistence type="predicted"/>
<dbReference type="AlphaFoldDB" id="A0A2K1JXL9"/>
<dbReference type="Gramene" id="Pp3c10_3960V3.2">
    <property type="protein sequence ID" value="PAC:32901530.CDS.1"/>
    <property type="gene ID" value="Pp3c10_3960"/>
</dbReference>
<keyword evidence="3" id="KW-1185">Reference proteome</keyword>
<dbReference type="EnsemblPlants" id="Pp3c10_3960V3.1">
    <property type="protein sequence ID" value="PAC:32901529.CDS.1"/>
    <property type="gene ID" value="Pp3c10_3960"/>
</dbReference>
<dbReference type="PaxDb" id="3218-PP1S51_204V6.1"/>
<gene>
    <name evidence="1" type="ORF">PHYPA_013392</name>
</gene>
<dbReference type="Gramene" id="Pp3c10_3960V3.1">
    <property type="protein sequence ID" value="PAC:32901529.CDS.1"/>
    <property type="gene ID" value="Pp3c10_3960"/>
</dbReference>
<reference evidence="1 3" key="1">
    <citation type="journal article" date="2008" name="Science">
        <title>The Physcomitrella genome reveals evolutionary insights into the conquest of land by plants.</title>
        <authorList>
            <person name="Rensing S."/>
            <person name="Lang D."/>
            <person name="Zimmer A."/>
            <person name="Terry A."/>
            <person name="Salamov A."/>
            <person name="Shapiro H."/>
            <person name="Nishiyama T."/>
            <person name="Perroud P.-F."/>
            <person name="Lindquist E."/>
            <person name="Kamisugi Y."/>
            <person name="Tanahashi T."/>
            <person name="Sakakibara K."/>
            <person name="Fujita T."/>
            <person name="Oishi K."/>
            <person name="Shin-I T."/>
            <person name="Kuroki Y."/>
            <person name="Toyoda A."/>
            <person name="Suzuki Y."/>
            <person name="Hashimoto A."/>
            <person name="Yamaguchi K."/>
            <person name="Sugano A."/>
            <person name="Kohara Y."/>
            <person name="Fujiyama A."/>
            <person name="Anterola A."/>
            <person name="Aoki S."/>
            <person name="Ashton N."/>
            <person name="Barbazuk W.B."/>
            <person name="Barker E."/>
            <person name="Bennetzen J."/>
            <person name="Bezanilla M."/>
            <person name="Blankenship R."/>
            <person name="Cho S.H."/>
            <person name="Dutcher S."/>
            <person name="Estelle M."/>
            <person name="Fawcett J.A."/>
            <person name="Gundlach H."/>
            <person name="Hanada K."/>
            <person name="Heyl A."/>
            <person name="Hicks K.A."/>
            <person name="Hugh J."/>
            <person name="Lohr M."/>
            <person name="Mayer K."/>
            <person name="Melkozernov A."/>
            <person name="Murata T."/>
            <person name="Nelson D."/>
            <person name="Pils B."/>
            <person name="Prigge M."/>
            <person name="Reiss B."/>
            <person name="Renner T."/>
            <person name="Rombauts S."/>
            <person name="Rushton P."/>
            <person name="Sanderfoot A."/>
            <person name="Schween G."/>
            <person name="Shiu S.-H."/>
            <person name="Stueber K."/>
            <person name="Theodoulou F.L."/>
            <person name="Tu H."/>
            <person name="Van de Peer Y."/>
            <person name="Verrier P.J."/>
            <person name="Waters E."/>
            <person name="Wood A."/>
            <person name="Yang L."/>
            <person name="Cove D."/>
            <person name="Cuming A."/>
            <person name="Hasebe M."/>
            <person name="Lucas S."/>
            <person name="Mishler D.B."/>
            <person name="Reski R."/>
            <person name="Grigoriev I."/>
            <person name="Quatrano R.S."/>
            <person name="Boore J.L."/>
        </authorList>
    </citation>
    <scope>NUCLEOTIDE SEQUENCE [LARGE SCALE GENOMIC DNA]</scope>
    <source>
        <strain evidence="2 3">cv. Gransden 2004</strain>
    </source>
</reference>
<organism evidence="1">
    <name type="scientific">Physcomitrium patens</name>
    <name type="common">Spreading-leaved earth moss</name>
    <name type="synonym">Physcomitrella patens</name>
    <dbReference type="NCBI Taxonomy" id="3218"/>
    <lineage>
        <taxon>Eukaryota</taxon>
        <taxon>Viridiplantae</taxon>
        <taxon>Streptophyta</taxon>
        <taxon>Embryophyta</taxon>
        <taxon>Bryophyta</taxon>
        <taxon>Bryophytina</taxon>
        <taxon>Bryopsida</taxon>
        <taxon>Funariidae</taxon>
        <taxon>Funariales</taxon>
        <taxon>Funariaceae</taxon>
        <taxon>Physcomitrium</taxon>
    </lineage>
</organism>
<reference evidence="1 3" key="2">
    <citation type="journal article" date="2018" name="Plant J.">
        <title>The Physcomitrella patens chromosome-scale assembly reveals moss genome structure and evolution.</title>
        <authorList>
            <person name="Lang D."/>
            <person name="Ullrich K.K."/>
            <person name="Murat F."/>
            <person name="Fuchs J."/>
            <person name="Jenkins J."/>
            <person name="Haas F.B."/>
            <person name="Piednoel M."/>
            <person name="Gundlach H."/>
            <person name="Van Bel M."/>
            <person name="Meyberg R."/>
            <person name="Vives C."/>
            <person name="Morata J."/>
            <person name="Symeonidi A."/>
            <person name="Hiss M."/>
            <person name="Muchero W."/>
            <person name="Kamisugi Y."/>
            <person name="Saleh O."/>
            <person name="Blanc G."/>
            <person name="Decker E.L."/>
            <person name="van Gessel N."/>
            <person name="Grimwood J."/>
            <person name="Hayes R.D."/>
            <person name="Graham S.W."/>
            <person name="Gunter L.E."/>
            <person name="McDaniel S.F."/>
            <person name="Hoernstein S.N.W."/>
            <person name="Larsson A."/>
            <person name="Li F.W."/>
            <person name="Perroud P.F."/>
            <person name="Phillips J."/>
            <person name="Ranjan P."/>
            <person name="Rokshar D.S."/>
            <person name="Rothfels C.J."/>
            <person name="Schneider L."/>
            <person name="Shu S."/>
            <person name="Stevenson D.W."/>
            <person name="Thummler F."/>
            <person name="Tillich M."/>
            <person name="Villarreal Aguilar J.C."/>
            <person name="Widiez T."/>
            <person name="Wong G.K."/>
            <person name="Wymore A."/>
            <person name="Zhang Y."/>
            <person name="Zimmer A.D."/>
            <person name="Quatrano R.S."/>
            <person name="Mayer K.F.X."/>
            <person name="Goodstein D."/>
            <person name="Casacuberta J.M."/>
            <person name="Vandepoele K."/>
            <person name="Reski R."/>
            <person name="Cuming A.C."/>
            <person name="Tuskan G.A."/>
            <person name="Maumus F."/>
            <person name="Salse J."/>
            <person name="Schmutz J."/>
            <person name="Rensing S.A."/>
        </authorList>
    </citation>
    <scope>NUCLEOTIDE SEQUENCE [LARGE SCALE GENOMIC DNA]</scope>
    <source>
        <strain evidence="2 3">cv. Gransden 2004</strain>
    </source>
</reference>
<evidence type="ECO:0000313" key="1">
    <source>
        <dbReference type="EMBL" id="PNR46273.1"/>
    </source>
</evidence>
<dbReference type="EMBL" id="ABEU02000010">
    <property type="protein sequence ID" value="PNR46273.1"/>
    <property type="molecule type" value="Genomic_DNA"/>
</dbReference>
<name>A0A2K1JXL9_PHYPA</name>